<organism evidence="1 2">
    <name type="scientific">Romanomermis culicivorax</name>
    <name type="common">Nematode worm</name>
    <dbReference type="NCBI Taxonomy" id="13658"/>
    <lineage>
        <taxon>Eukaryota</taxon>
        <taxon>Metazoa</taxon>
        <taxon>Ecdysozoa</taxon>
        <taxon>Nematoda</taxon>
        <taxon>Enoplea</taxon>
        <taxon>Dorylaimia</taxon>
        <taxon>Mermithida</taxon>
        <taxon>Mermithoidea</taxon>
        <taxon>Mermithidae</taxon>
        <taxon>Romanomermis</taxon>
    </lineage>
</organism>
<name>A0A915JFC0_ROMCU</name>
<keyword evidence="1" id="KW-1185">Reference proteome</keyword>
<proteinExistence type="predicted"/>
<accession>A0A915JFC0</accession>
<reference evidence="2" key="1">
    <citation type="submission" date="2022-11" db="UniProtKB">
        <authorList>
            <consortium name="WormBaseParasite"/>
        </authorList>
    </citation>
    <scope>IDENTIFICATION</scope>
</reference>
<dbReference type="WBParaSite" id="nRc.2.0.1.t25225-RA">
    <property type="protein sequence ID" value="nRc.2.0.1.t25225-RA"/>
    <property type="gene ID" value="nRc.2.0.1.g25225"/>
</dbReference>
<protein>
    <submittedName>
        <fullName evidence="2">Uncharacterized protein</fullName>
    </submittedName>
</protein>
<sequence length="176" mass="20361">MCHSRTAVSCSQAIAAHMYTAVSLADGCVLPRLAASHLQTGPLTITLGLQVYYRLVQQHLIAYEDKRMLHYISRIYTRCINVVYSVTMFYRLTWTSFVIHRWNLQAEFRSYGNQFDRYRIEGVVAKQRKSLQITCIFLKGSKGFFLIKNMDVPMASPFQPYDWQILRGLAMTGDFL</sequence>
<evidence type="ECO:0000313" key="1">
    <source>
        <dbReference type="Proteomes" id="UP000887565"/>
    </source>
</evidence>
<dbReference type="AlphaFoldDB" id="A0A915JFC0"/>
<evidence type="ECO:0000313" key="2">
    <source>
        <dbReference type="WBParaSite" id="nRc.2.0.1.t25225-RA"/>
    </source>
</evidence>
<dbReference type="Proteomes" id="UP000887565">
    <property type="component" value="Unplaced"/>
</dbReference>